<dbReference type="EMBL" id="CAADFL010000725">
    <property type="protein sequence ID" value="VFK20768.1"/>
    <property type="molecule type" value="Genomic_DNA"/>
</dbReference>
<reference evidence="3" key="1">
    <citation type="submission" date="2019-02" db="EMBL/GenBank/DDBJ databases">
        <authorList>
            <person name="Gruber-Vodicka R. H."/>
            <person name="Seah K. B. B."/>
        </authorList>
    </citation>
    <scope>NUCLEOTIDE SEQUENCE</scope>
    <source>
        <strain evidence="2">BECK_BZ163</strain>
        <strain evidence="3">BECK_BZ164</strain>
        <strain evidence="1">BECK_BZ165</strain>
    </source>
</reference>
<evidence type="ECO:0000313" key="3">
    <source>
        <dbReference type="EMBL" id="VFK20768.1"/>
    </source>
</evidence>
<dbReference type="AlphaFoldDB" id="A0A450WUX9"/>
<accession>A0A450WUX9</accession>
<sequence length="68" mass="7638">MALLNDDRLLVVEYKGKHDMDTPDSQEKRTVGELWEQKSGGKGLFALVTKRGEPENDMYRQIASKVGG</sequence>
<protein>
    <submittedName>
        <fullName evidence="3">Type III restriction enzyme</fullName>
    </submittedName>
</protein>
<organism evidence="3">
    <name type="scientific">Candidatus Kentrum sp. FM</name>
    <dbReference type="NCBI Taxonomy" id="2126340"/>
    <lineage>
        <taxon>Bacteria</taxon>
        <taxon>Pseudomonadati</taxon>
        <taxon>Pseudomonadota</taxon>
        <taxon>Gammaproteobacteria</taxon>
        <taxon>Candidatus Kentrum</taxon>
    </lineage>
</organism>
<proteinExistence type="predicted"/>
<dbReference type="EMBL" id="CAADFA010000254">
    <property type="protein sequence ID" value="VFJ59731.1"/>
    <property type="molecule type" value="Genomic_DNA"/>
</dbReference>
<evidence type="ECO:0000313" key="1">
    <source>
        <dbReference type="EMBL" id="VFJ59731.1"/>
    </source>
</evidence>
<evidence type="ECO:0000313" key="2">
    <source>
        <dbReference type="EMBL" id="VFJ73413.1"/>
    </source>
</evidence>
<gene>
    <name evidence="2" type="ORF">BECKFM1743A_GA0114220_107162</name>
    <name evidence="3" type="ORF">BECKFM1743B_GA0114221_107251</name>
    <name evidence="1" type="ORF">BECKFM1743C_GA0114222_102541</name>
</gene>
<name>A0A450WUX9_9GAMM</name>
<dbReference type="EMBL" id="CAADEZ010000716">
    <property type="protein sequence ID" value="VFJ73413.1"/>
    <property type="molecule type" value="Genomic_DNA"/>
</dbReference>